<proteinExistence type="predicted"/>
<feature type="compositionally biased region" description="Polar residues" evidence="1">
    <location>
        <begin position="751"/>
        <end position="773"/>
    </location>
</feature>
<name>A0A9N9M4J6_9HELO</name>
<feature type="compositionally biased region" description="Polar residues" evidence="1">
    <location>
        <begin position="1150"/>
        <end position="1164"/>
    </location>
</feature>
<evidence type="ECO:0000256" key="1">
    <source>
        <dbReference type="SAM" id="MobiDB-lite"/>
    </source>
</evidence>
<feature type="compositionally biased region" description="Basic and acidic residues" evidence="1">
    <location>
        <begin position="783"/>
        <end position="800"/>
    </location>
</feature>
<feature type="compositionally biased region" description="Polar residues" evidence="1">
    <location>
        <begin position="928"/>
        <end position="950"/>
    </location>
</feature>
<feature type="region of interest" description="Disordered" evidence="1">
    <location>
        <begin position="55"/>
        <end position="174"/>
    </location>
</feature>
<evidence type="ECO:0000313" key="2">
    <source>
        <dbReference type="EMBL" id="CAG8984131.1"/>
    </source>
</evidence>
<sequence>MDLPLVVFHHILIFYLHRGGTQRTISTYTPPTITRSGRNWGARYRTACISMENPQGFGCSRGDENPTTSPSSPSSPSSTTPSQSLPEGHELLLDHGLLPSNPLEPLGTNNLGSIDSEEFPPPSSANTNNTTPLHTPPSPTRRPRPRSTSSTSSSSSDSNSWDAQETRLSNLDNSAEDTSIVDIVTSKNSPVGASDVEHRQTRKYLYILTGSTVYSIPITISHHTQGADNVTAQTPEDEQNTDVLVVPTRSQSINPFSIFNNVVDISEFLRHESLQAMLDPFGTHDPKAYGILSTFNREYTEILALKSGQRGTDSRSWTVGFDVRIFARSVRKFPSSKPIHCPYKLRGTHHEYEAYVRSGAQWTRRHASADVINSFLSPVSHESPVAPELERIADAFFNGREVPEDIEVECTSESKKTKAYTIEYKVGEHTKTLNSNVAKDKKLIFFLQDCAMANHLELVYQQKGTAPMGLTGTDGSIKVYRDDKHKKYSKLVGMDDDQDIVAGNPAESGYAVIAVLHPNIELRDPLGLPNVDTTTNSQDPPLTLTDEELKQLAASVAQPPTQSRKPKKKKVGKKSKQLHQKMLQSSDLSTEVHSPNQEDKPLADTVMAETSLNSKKATSEVKSAPKQVDKSVQLGSVKLFPNGMSGASKPKDGNGDSGWKTVEPRIPNKPRVSAAKLNNRSTNSSPYSPRTSSLQANHGSPSRQANSAQQVPRVASAQFYHHGQKAAGGRINNAGDSMSPNRVSAPPKTAQIPQSVSASRNTQIVRDQVSPTKTRLPVLEKVNSSDKEAPHPRDKVESRAPEPSTRIFDPSEYPAMPSRPKSSSVKAPATNAITTFEAGQDTEKEPLKDTTEITDRVISNLGRETTPSIDSDKSFEAKPASEFIGGTDDKPGLVADSPTISESETDETPDYSSQSVSGLSEKTADAFQGTSSTSQVNAPFSGTSVSSETVDQPEEPSPIVENDETNDVAVNSIDEEQNTRHQSSEVLPSDSGVSARITSDVQLQVLEQDSLSSDYNGVDVEQEESLGNGLTAADDDNDDALSFKENANQSLNMDTSNLMNLPPISSAPTFNNNVLPSYNFHQHPGWVSLQHPPPAPFYHPIGGAPVGYGHPYVGPIPPGPPPFQPYNPVPHFHPSQQALYTNHLHRDAAENSQQMTVEPATRQDSTIRSHPTEAQSASPTPSIIESADVGTNSGKVAVKVAIEPQPAIYNAFRCSYCQDSGTPKDVQSLVFCPGCGPTCNIRYCSTACLLADAHDHSTCCMNFPASQRLAFHDLPEQFIYEKDPIMPLNGLPPSPEQFRQKAYMMYCNSGPFPTTLKAWAKRNSAETSLQGVDHLEQQKRTGEYHVFRSALTTVGTRRNPGADVIFTIILRKGDPAKKILSRCLNASFLLYRREVVEFLFLFIRHFILDAELFEMAPHHATNTVVLEEFKHQFTREFNFDITPYEDDLKMFSIDEESRRIQPLLDDIESKYPILQRWWRC</sequence>
<dbReference type="Proteomes" id="UP000701801">
    <property type="component" value="Unassembled WGS sequence"/>
</dbReference>
<feature type="compositionally biased region" description="Basic and acidic residues" evidence="1">
    <location>
        <begin position="841"/>
        <end position="855"/>
    </location>
</feature>
<feature type="compositionally biased region" description="Basic residues" evidence="1">
    <location>
        <begin position="564"/>
        <end position="579"/>
    </location>
</feature>
<organism evidence="2 3">
    <name type="scientific">Hymenoscyphus albidus</name>
    <dbReference type="NCBI Taxonomy" id="595503"/>
    <lineage>
        <taxon>Eukaryota</taxon>
        <taxon>Fungi</taxon>
        <taxon>Dikarya</taxon>
        <taxon>Ascomycota</taxon>
        <taxon>Pezizomycotina</taxon>
        <taxon>Leotiomycetes</taxon>
        <taxon>Helotiales</taxon>
        <taxon>Helotiaceae</taxon>
        <taxon>Hymenoscyphus</taxon>
    </lineage>
</organism>
<reference evidence="2" key="1">
    <citation type="submission" date="2021-07" db="EMBL/GenBank/DDBJ databases">
        <authorList>
            <person name="Durling M."/>
        </authorList>
    </citation>
    <scope>NUCLEOTIDE SEQUENCE</scope>
</reference>
<feature type="region of interest" description="Disordered" evidence="1">
    <location>
        <begin position="1150"/>
        <end position="1183"/>
    </location>
</feature>
<gene>
    <name evidence="2" type="ORF">HYALB_00006233</name>
</gene>
<evidence type="ECO:0000313" key="3">
    <source>
        <dbReference type="Proteomes" id="UP000701801"/>
    </source>
</evidence>
<feature type="compositionally biased region" description="Polar residues" evidence="1">
    <location>
        <begin position="910"/>
        <end position="920"/>
    </location>
</feature>
<feature type="compositionally biased region" description="Polar residues" evidence="1">
    <location>
        <begin position="1172"/>
        <end position="1183"/>
    </location>
</feature>
<protein>
    <submittedName>
        <fullName evidence="2">Uncharacterized protein</fullName>
    </submittedName>
</protein>
<keyword evidence="3" id="KW-1185">Reference proteome</keyword>
<accession>A0A9N9M4J6</accession>
<feature type="region of interest" description="Disordered" evidence="1">
    <location>
        <begin position="975"/>
        <end position="994"/>
    </location>
</feature>
<feature type="region of interest" description="Disordered" evidence="1">
    <location>
        <begin position="554"/>
        <end position="600"/>
    </location>
</feature>
<feature type="compositionally biased region" description="Polar residues" evidence="1">
    <location>
        <begin position="676"/>
        <end position="710"/>
    </location>
</feature>
<feature type="region of interest" description="Disordered" evidence="1">
    <location>
        <begin position="727"/>
        <end position="966"/>
    </location>
</feature>
<dbReference type="EMBL" id="CAJVRM010000751">
    <property type="protein sequence ID" value="CAG8984131.1"/>
    <property type="molecule type" value="Genomic_DNA"/>
</dbReference>
<dbReference type="OrthoDB" id="4757558at2759"/>
<feature type="compositionally biased region" description="Low complexity" evidence="1">
    <location>
        <begin position="66"/>
        <end position="86"/>
    </location>
</feature>
<comment type="caution">
    <text evidence="2">The sequence shown here is derived from an EMBL/GenBank/DDBJ whole genome shotgun (WGS) entry which is preliminary data.</text>
</comment>
<feature type="compositionally biased region" description="Low complexity" evidence="1">
    <location>
        <begin position="146"/>
        <end position="160"/>
    </location>
</feature>
<feature type="compositionally biased region" description="Polar residues" evidence="1">
    <location>
        <begin position="161"/>
        <end position="174"/>
    </location>
</feature>
<feature type="region of interest" description="Disordered" evidence="1">
    <location>
        <begin position="614"/>
        <end position="713"/>
    </location>
</feature>
<feature type="compositionally biased region" description="Polar residues" evidence="1">
    <location>
        <begin position="582"/>
        <end position="595"/>
    </location>
</feature>